<evidence type="ECO:0000313" key="4">
    <source>
        <dbReference type="Proteomes" id="UP000317010"/>
    </source>
</evidence>
<dbReference type="InterPro" id="IPR026341">
    <property type="entry name" value="T9SS_type_B"/>
</dbReference>
<dbReference type="AlphaFoldDB" id="A0A562U2E7"/>
<organism evidence="3 4">
    <name type="scientific">Mucilaginibacter frigoritolerans</name>
    <dbReference type="NCBI Taxonomy" id="652788"/>
    <lineage>
        <taxon>Bacteria</taxon>
        <taxon>Pseudomonadati</taxon>
        <taxon>Bacteroidota</taxon>
        <taxon>Sphingobacteriia</taxon>
        <taxon>Sphingobacteriales</taxon>
        <taxon>Sphingobacteriaceae</taxon>
        <taxon>Mucilaginibacter</taxon>
    </lineage>
</organism>
<dbReference type="EMBL" id="VLLI01000006">
    <property type="protein sequence ID" value="TWI99893.1"/>
    <property type="molecule type" value="Genomic_DNA"/>
</dbReference>
<dbReference type="InterPro" id="IPR052918">
    <property type="entry name" value="Motility_Chemotaxis_Reg"/>
</dbReference>
<feature type="signal peptide" evidence="1">
    <location>
        <begin position="1"/>
        <end position="29"/>
    </location>
</feature>
<dbReference type="NCBIfam" id="TIGR04131">
    <property type="entry name" value="Bac_Flav_CTERM"/>
    <property type="match status" value="1"/>
</dbReference>
<dbReference type="PROSITE" id="PS50853">
    <property type="entry name" value="FN3"/>
    <property type="match status" value="1"/>
</dbReference>
<feature type="chain" id="PRO_5022225030" evidence="1">
    <location>
        <begin position="30"/>
        <end position="1117"/>
    </location>
</feature>
<dbReference type="Gene3D" id="2.60.40.2340">
    <property type="match status" value="1"/>
</dbReference>
<dbReference type="SUPFAM" id="SSF101898">
    <property type="entry name" value="NHL repeat"/>
    <property type="match status" value="1"/>
</dbReference>
<keyword evidence="4" id="KW-1185">Reference proteome</keyword>
<protein>
    <submittedName>
        <fullName evidence="3">Gliding motility-associated-like protein</fullName>
    </submittedName>
</protein>
<dbReference type="Pfam" id="PF19081">
    <property type="entry name" value="Ig_7"/>
    <property type="match status" value="2"/>
</dbReference>
<name>A0A562U2E7_9SPHI</name>
<evidence type="ECO:0000256" key="1">
    <source>
        <dbReference type="SAM" id="SignalP"/>
    </source>
</evidence>
<dbReference type="Pfam" id="PF13585">
    <property type="entry name" value="CHU_C"/>
    <property type="match status" value="1"/>
</dbReference>
<proteinExistence type="predicted"/>
<dbReference type="PANTHER" id="PTHR35580">
    <property type="entry name" value="CELL SURFACE GLYCOPROTEIN (S-LAYER PROTEIN)-LIKE PROTEIN"/>
    <property type="match status" value="1"/>
</dbReference>
<dbReference type="InterPro" id="IPR044023">
    <property type="entry name" value="Ig_7"/>
</dbReference>
<gene>
    <name evidence="3" type="ORF">JN11_02308</name>
</gene>
<evidence type="ECO:0000313" key="3">
    <source>
        <dbReference type="EMBL" id="TWI99893.1"/>
    </source>
</evidence>
<dbReference type="PANTHER" id="PTHR35580:SF1">
    <property type="entry name" value="PHYTASE-LIKE DOMAIN-CONTAINING PROTEIN"/>
    <property type="match status" value="1"/>
</dbReference>
<dbReference type="Proteomes" id="UP000317010">
    <property type="component" value="Unassembled WGS sequence"/>
</dbReference>
<evidence type="ECO:0000259" key="2">
    <source>
        <dbReference type="PROSITE" id="PS50853"/>
    </source>
</evidence>
<keyword evidence="1" id="KW-0732">Signal</keyword>
<accession>A0A562U2E7</accession>
<dbReference type="InterPro" id="IPR013783">
    <property type="entry name" value="Ig-like_fold"/>
</dbReference>
<reference evidence="3 4" key="1">
    <citation type="submission" date="2019-07" db="EMBL/GenBank/DDBJ databases">
        <title>Genomic Encyclopedia of Archaeal and Bacterial Type Strains, Phase II (KMG-II): from individual species to whole genera.</title>
        <authorList>
            <person name="Goeker M."/>
        </authorList>
    </citation>
    <scope>NUCLEOTIDE SEQUENCE [LARGE SCALE GENOMIC DNA]</scope>
    <source>
        <strain evidence="3 4">ATCC BAA-1854</strain>
    </source>
</reference>
<comment type="caution">
    <text evidence="3">The sequence shown here is derived from an EMBL/GenBank/DDBJ whole genome shotgun (WGS) entry which is preliminary data.</text>
</comment>
<dbReference type="Gene3D" id="2.60.40.10">
    <property type="entry name" value="Immunoglobulins"/>
    <property type="match status" value="1"/>
</dbReference>
<dbReference type="InterPro" id="IPR003961">
    <property type="entry name" value="FN3_dom"/>
</dbReference>
<feature type="domain" description="Fibronectin type-III" evidence="2">
    <location>
        <begin position="934"/>
        <end position="1023"/>
    </location>
</feature>
<sequence>MHHSVLFRKGVRCLILLIAFLSISFYTQAQYFKPVWVNDIGGTGDSKATNIAADNNGNIYVSGYIRGTVTFNLKQGGTQKLTSNGDADIYIAKYDIATGNYIWAISMGGSGIDLTNSMTVDNLGNVLITGQFQTSVNFNPKGNFILSSNGADDIFIAKYTQNGDFVWATSMGGSDIDRGHYITTDAQNNVIITASYTGAVDVDPSGAVYNLPNQNSLACFFAKYDVNGNFLWAHPLGNVNTQNLTAVAIDKTTNDVVVTGDFYGNVDFSYSGIAAATFNNNTVSNFVARYTAAGTYEWVNYLPGSGTGIISSIKIDSQSNIVITGIFGGSFYSSGSAGNPIVSQGPADIIVANYKANGSPNWAKDIGSSNCNANCRYITLDSNNNIFITGYFSGIINVGAALSNGTLSNTTGGQSAFIIGLNSSGSPIASGAFGSTCTSNLGYETVAVGSNVYVAGSFCQTADFDTGNCAVDNYTAVNSTSDSFLASFSVVNNNVVSEITGFTMPQQVAPAVIDAVNHTIAITVASGSNISALTPTITVSNNGTVTPASGVSENFTTPFIYTVASACSSIQYTVTVSVEEASKIDTTCSSASNTLTGDVVNPVPGSYAWQIQQNNVWVNAPGVANNKDYQTSSITNNTGSSITYPVRRQITINGNISFDSFYSLTILSPTANNVITAPAITSFCTSGDPAEITGSTPTGGSSVYNYQWQSSTDDLNFVDVTNANLINFDPSTVSVTTYYRRIVTSGVCTVPLVSNVVTIQIFSPPAIPVPVLSNVQICPGSTASLSIASPQTGITYNWYSTSTNGTSLFTGVSFVTPTIIGNTTYYAEAVNSAGCASDRAAVDVTVAPSPLVNVTDTSICTGTNATLTATSTDPNAIINWYADANGTSILFTGNTFTTPTLSTATNYYAEAVDNITGCISATRAVATVQMIQQLPAPLVTFVSSTIISVTFQWDAIAGAIGYQVSTDNGQTFVDPGSDSNGLSYTVNGLQPAQSVTLIVRAVGNQPCQLSENSAAVTGTAVDPLTLTDIIYVPNAFTPNGDGKNDIVYVHSESIRSLKFYIYDQWGELLYTSTSLQNGWDGSYRGKKEPVGVYVYYVEAIMNDGKQVNKKGTITLLR</sequence>